<dbReference type="Pfam" id="PF00589">
    <property type="entry name" value="Phage_integrase"/>
    <property type="match status" value="1"/>
</dbReference>
<geneLocation type="plasmid" evidence="3 4">
    <name>pY5S7-1</name>
</geneLocation>
<evidence type="ECO:0000259" key="2">
    <source>
        <dbReference type="PROSITE" id="PS51898"/>
    </source>
</evidence>
<keyword evidence="1" id="KW-0233">DNA recombination</keyword>
<dbReference type="InterPro" id="IPR013762">
    <property type="entry name" value="Integrase-like_cat_sf"/>
</dbReference>
<sequence>MPKWLSRNEQNALHREVRFRGDAREHAIVLTFLRMGLRVIELCDLQLTDLTMSDRKGIAYIRSEGDKDRELPISSELRIALQA</sequence>
<dbReference type="SUPFAM" id="SSF56349">
    <property type="entry name" value="DNA breaking-rejoining enzymes"/>
    <property type="match status" value="1"/>
</dbReference>
<dbReference type="InterPro" id="IPR011010">
    <property type="entry name" value="DNA_brk_join_enz"/>
</dbReference>
<dbReference type="EMBL" id="CP145893">
    <property type="protein sequence ID" value="WWP23866.1"/>
    <property type="molecule type" value="Genomic_DNA"/>
</dbReference>
<feature type="domain" description="Tyr recombinase" evidence="2">
    <location>
        <begin position="1"/>
        <end position="83"/>
    </location>
</feature>
<organism evidence="3 4">
    <name type="scientific">Paenibacillus amylolyticus</name>
    <dbReference type="NCBI Taxonomy" id="1451"/>
    <lineage>
        <taxon>Bacteria</taxon>
        <taxon>Bacillati</taxon>
        <taxon>Bacillota</taxon>
        <taxon>Bacilli</taxon>
        <taxon>Bacillales</taxon>
        <taxon>Paenibacillaceae</taxon>
        <taxon>Paenibacillus</taxon>
    </lineage>
</organism>
<proteinExistence type="predicted"/>
<dbReference type="AlphaFoldDB" id="A0ABD8B219"/>
<evidence type="ECO:0000256" key="1">
    <source>
        <dbReference type="ARBA" id="ARBA00023172"/>
    </source>
</evidence>
<evidence type="ECO:0000313" key="3">
    <source>
        <dbReference type="EMBL" id="WWP23866.1"/>
    </source>
</evidence>
<dbReference type="Proteomes" id="UP001364764">
    <property type="component" value="Plasmid pY5S7-1"/>
</dbReference>
<keyword evidence="3" id="KW-0614">Plasmid</keyword>
<reference evidence="3 4" key="1">
    <citation type="submission" date="2024-02" db="EMBL/GenBank/DDBJ databases">
        <title>Complete sequences of two Paenibacillus sp. strains and one Lysinibacillus strain isolated from the environment on STAA medium highlight biotechnological potential.</title>
        <authorList>
            <person name="Attere S.A."/>
            <person name="Piche L.C."/>
            <person name="Intertaglia L."/>
            <person name="Lami R."/>
            <person name="Charette S.J."/>
            <person name="Vincent A.T."/>
        </authorList>
    </citation>
    <scope>NUCLEOTIDE SEQUENCE [LARGE SCALE GENOMIC DNA]</scope>
    <source>
        <strain evidence="3 4">Y5S-7</strain>
        <plasmid evidence="3 4">pY5S7-1</plasmid>
    </source>
</reference>
<protein>
    <submittedName>
        <fullName evidence="3">Tyrosine-type recombinase/integrase</fullName>
    </submittedName>
</protein>
<name>A0ABD8B219_PAEAM</name>
<accession>A0ABD8B219</accession>
<dbReference type="GeneID" id="93480044"/>
<evidence type="ECO:0000313" key="4">
    <source>
        <dbReference type="Proteomes" id="UP001364764"/>
    </source>
</evidence>
<dbReference type="RefSeq" id="WP_338709046.1">
    <property type="nucleotide sequence ID" value="NZ_CP145893.1"/>
</dbReference>
<dbReference type="GO" id="GO:0006310">
    <property type="term" value="P:DNA recombination"/>
    <property type="evidence" value="ECO:0007669"/>
    <property type="project" value="UniProtKB-KW"/>
</dbReference>
<dbReference type="Gene3D" id="1.10.443.10">
    <property type="entry name" value="Intergrase catalytic core"/>
    <property type="match status" value="1"/>
</dbReference>
<dbReference type="InterPro" id="IPR002104">
    <property type="entry name" value="Integrase_catalytic"/>
</dbReference>
<dbReference type="PROSITE" id="PS51898">
    <property type="entry name" value="TYR_RECOMBINASE"/>
    <property type="match status" value="1"/>
</dbReference>
<gene>
    <name evidence="3" type="ORF">V6668_31225</name>
</gene>